<dbReference type="PROSITE" id="PS50071">
    <property type="entry name" value="HOMEOBOX_2"/>
    <property type="match status" value="1"/>
</dbReference>
<dbReference type="GO" id="GO:0005634">
    <property type="term" value="C:nucleus"/>
    <property type="evidence" value="ECO:0007669"/>
    <property type="project" value="UniProtKB-SubCell"/>
</dbReference>
<dbReference type="PANTHER" id="PTHR46777">
    <property type="entry name" value="WUSCHEL-RELATED HOMEOBOX 13"/>
    <property type="match status" value="1"/>
</dbReference>
<feature type="domain" description="Homeobox" evidence="5">
    <location>
        <begin position="93"/>
        <end position="158"/>
    </location>
</feature>
<comment type="subcellular location">
    <subcellularLocation>
        <location evidence="1 2 3">Nucleus</location>
    </subcellularLocation>
</comment>
<evidence type="ECO:0000256" key="4">
    <source>
        <dbReference type="SAM" id="MobiDB-lite"/>
    </source>
</evidence>
<dbReference type="STRING" id="3775.A0A1Q3D6Q8"/>
<dbReference type="Proteomes" id="UP000187406">
    <property type="component" value="Unassembled WGS sequence"/>
</dbReference>
<sequence>MMEWFDNKQQQEQQLQVQMEGLYQRGVGGVLNAGVMTDEQTAMLQKQISVYATICEQLVEMHKHFSTKPHLAGMRFANPYYDPLVASGGGHKISAARQRWSPTLAQLKILEESYEQVRGTPGKQRIKEITTQLTEHGQITETNVYNWFQNRRARAKRKESLQIANTCQSEMEAETKSPQDEVKTVEDSTSRSENMFLSCHDNMDLDQLCKMDLPETLCPFGLLEQGDFLG</sequence>
<dbReference type="InterPro" id="IPR009057">
    <property type="entry name" value="Homeodomain-like_sf"/>
</dbReference>
<reference evidence="7" key="1">
    <citation type="submission" date="2016-04" db="EMBL/GenBank/DDBJ databases">
        <title>Cephalotus genome sequencing.</title>
        <authorList>
            <person name="Fukushima K."/>
            <person name="Hasebe M."/>
            <person name="Fang X."/>
        </authorList>
    </citation>
    <scope>NUCLEOTIDE SEQUENCE [LARGE SCALE GENOMIC DNA]</scope>
    <source>
        <strain evidence="7">cv. St1</strain>
    </source>
</reference>
<dbReference type="EMBL" id="BDDD01004697">
    <property type="protein sequence ID" value="GAV88139.1"/>
    <property type="molecule type" value="Genomic_DNA"/>
</dbReference>
<comment type="caution">
    <text evidence="6">The sequence shown here is derived from an EMBL/GenBank/DDBJ whole genome shotgun (WGS) entry which is preliminary data.</text>
</comment>
<accession>A0A1Q3D6Q8</accession>
<protein>
    <submittedName>
        <fullName evidence="6">Homeobox domain-containing protein</fullName>
    </submittedName>
</protein>
<keyword evidence="2 3" id="KW-0371">Homeobox</keyword>
<dbReference type="Pfam" id="PF00046">
    <property type="entry name" value="Homeodomain"/>
    <property type="match status" value="1"/>
</dbReference>
<keyword evidence="7" id="KW-1185">Reference proteome</keyword>
<evidence type="ECO:0000256" key="2">
    <source>
        <dbReference type="PROSITE-ProRule" id="PRU00108"/>
    </source>
</evidence>
<gene>
    <name evidence="6" type="ORF">CFOL_v3_31562</name>
</gene>
<dbReference type="GO" id="GO:0003677">
    <property type="term" value="F:DNA binding"/>
    <property type="evidence" value="ECO:0007669"/>
    <property type="project" value="UniProtKB-UniRule"/>
</dbReference>
<dbReference type="InterPro" id="IPR001356">
    <property type="entry name" value="HD"/>
</dbReference>
<evidence type="ECO:0000313" key="6">
    <source>
        <dbReference type="EMBL" id="GAV88139.1"/>
    </source>
</evidence>
<feature type="region of interest" description="Disordered" evidence="4">
    <location>
        <begin position="168"/>
        <end position="190"/>
    </location>
</feature>
<organism evidence="6 7">
    <name type="scientific">Cephalotus follicularis</name>
    <name type="common">Albany pitcher plant</name>
    <dbReference type="NCBI Taxonomy" id="3775"/>
    <lineage>
        <taxon>Eukaryota</taxon>
        <taxon>Viridiplantae</taxon>
        <taxon>Streptophyta</taxon>
        <taxon>Embryophyta</taxon>
        <taxon>Tracheophyta</taxon>
        <taxon>Spermatophyta</taxon>
        <taxon>Magnoliopsida</taxon>
        <taxon>eudicotyledons</taxon>
        <taxon>Gunneridae</taxon>
        <taxon>Pentapetalae</taxon>
        <taxon>rosids</taxon>
        <taxon>fabids</taxon>
        <taxon>Oxalidales</taxon>
        <taxon>Cephalotaceae</taxon>
        <taxon>Cephalotus</taxon>
    </lineage>
</organism>
<feature type="compositionally biased region" description="Basic and acidic residues" evidence="4">
    <location>
        <begin position="173"/>
        <end position="190"/>
    </location>
</feature>
<name>A0A1Q3D6Q8_CEPFO</name>
<dbReference type="InterPro" id="IPR044559">
    <property type="entry name" value="WOX13-like"/>
</dbReference>
<dbReference type="CDD" id="cd00086">
    <property type="entry name" value="homeodomain"/>
    <property type="match status" value="1"/>
</dbReference>
<dbReference type="InParanoid" id="A0A1Q3D6Q8"/>
<feature type="DNA-binding region" description="Homeobox" evidence="2">
    <location>
        <begin position="95"/>
        <end position="159"/>
    </location>
</feature>
<evidence type="ECO:0000259" key="5">
    <source>
        <dbReference type="PROSITE" id="PS50071"/>
    </source>
</evidence>
<dbReference type="SUPFAM" id="SSF46689">
    <property type="entry name" value="Homeodomain-like"/>
    <property type="match status" value="1"/>
</dbReference>
<dbReference type="OrthoDB" id="6159439at2759"/>
<dbReference type="GO" id="GO:0003700">
    <property type="term" value="F:DNA-binding transcription factor activity"/>
    <property type="evidence" value="ECO:0007669"/>
    <property type="project" value="InterPro"/>
</dbReference>
<dbReference type="PANTHER" id="PTHR46777:SF5">
    <property type="entry name" value="WUSCHEL-RELATED HOMEOBOX 13"/>
    <property type="match status" value="1"/>
</dbReference>
<dbReference type="AlphaFoldDB" id="A0A1Q3D6Q8"/>
<evidence type="ECO:0000313" key="7">
    <source>
        <dbReference type="Proteomes" id="UP000187406"/>
    </source>
</evidence>
<evidence type="ECO:0000256" key="1">
    <source>
        <dbReference type="ARBA" id="ARBA00004123"/>
    </source>
</evidence>
<dbReference type="Gene3D" id="1.10.10.60">
    <property type="entry name" value="Homeodomain-like"/>
    <property type="match status" value="1"/>
</dbReference>
<keyword evidence="2 3" id="KW-0238">DNA-binding</keyword>
<dbReference type="SMART" id="SM00389">
    <property type="entry name" value="HOX"/>
    <property type="match status" value="1"/>
</dbReference>
<proteinExistence type="predicted"/>
<keyword evidence="2 3" id="KW-0539">Nucleus</keyword>
<evidence type="ECO:0000256" key="3">
    <source>
        <dbReference type="RuleBase" id="RU000682"/>
    </source>
</evidence>